<keyword evidence="1" id="KW-0678">Repressor</keyword>
<dbReference type="InterPro" id="IPR011711">
    <property type="entry name" value="GntR_C"/>
</dbReference>
<name>A0ABS5IEV1_9PROT</name>
<protein>
    <recommendedName>
        <fullName evidence="6">Pyruvate dehydrogenase complex repressor</fullName>
    </recommendedName>
</protein>
<organism evidence="8 9">
    <name type="scientific">Magnetospirillum sulfuroxidans</name>
    <dbReference type="NCBI Taxonomy" id="611300"/>
    <lineage>
        <taxon>Bacteria</taxon>
        <taxon>Pseudomonadati</taxon>
        <taxon>Pseudomonadota</taxon>
        <taxon>Alphaproteobacteria</taxon>
        <taxon>Rhodospirillales</taxon>
        <taxon>Rhodospirillaceae</taxon>
        <taxon>Magnetospirillum</taxon>
    </lineage>
</organism>
<dbReference type="SUPFAM" id="SSF46785">
    <property type="entry name" value="Winged helix' DNA-binding domain"/>
    <property type="match status" value="1"/>
</dbReference>
<evidence type="ECO:0000256" key="2">
    <source>
        <dbReference type="ARBA" id="ARBA00023015"/>
    </source>
</evidence>
<evidence type="ECO:0000256" key="3">
    <source>
        <dbReference type="ARBA" id="ARBA00023125"/>
    </source>
</evidence>
<evidence type="ECO:0000256" key="4">
    <source>
        <dbReference type="ARBA" id="ARBA00023163"/>
    </source>
</evidence>
<dbReference type="PANTHER" id="PTHR43537:SF34">
    <property type="entry name" value="PYRUVATE DEHYDROGENASE COMPLEX REPRESSOR"/>
    <property type="match status" value="1"/>
</dbReference>
<dbReference type="SUPFAM" id="SSF48008">
    <property type="entry name" value="GntR ligand-binding domain-like"/>
    <property type="match status" value="1"/>
</dbReference>
<dbReference type="SMART" id="SM00345">
    <property type="entry name" value="HTH_GNTR"/>
    <property type="match status" value="1"/>
</dbReference>
<sequence>MTKDALAPAAADHRTRVSDRVADRILARIASGEWAVGQRLPGERQLAEDMGVSRVSVRAALQTLKTQGLLDAVQGGGTRVVANAACMDASLAQLVKANHETLADLAEIRGQIEVWAARRAAANATPANLAELAEVMASTEADINAGKHKTENDIRFHLAVAKASGSTVYMHVMGVFRGILQQMLDYHRYEMFPTAADDQTILSHHRAIYDAIVAGDADAAAAAMQAHLGWVVARYRTVQNRRSGAEI</sequence>
<evidence type="ECO:0000313" key="8">
    <source>
        <dbReference type="EMBL" id="MBR9972293.1"/>
    </source>
</evidence>
<dbReference type="PRINTS" id="PR00035">
    <property type="entry name" value="HTHGNTR"/>
</dbReference>
<evidence type="ECO:0000256" key="5">
    <source>
        <dbReference type="ARBA" id="ARBA00037357"/>
    </source>
</evidence>
<dbReference type="SMART" id="SM00895">
    <property type="entry name" value="FCD"/>
    <property type="match status" value="1"/>
</dbReference>
<keyword evidence="2" id="KW-0805">Transcription regulation</keyword>
<dbReference type="PROSITE" id="PS50949">
    <property type="entry name" value="HTH_GNTR"/>
    <property type="match status" value="1"/>
</dbReference>
<keyword evidence="9" id="KW-1185">Reference proteome</keyword>
<dbReference type="Gene3D" id="1.20.120.530">
    <property type="entry name" value="GntR ligand-binding domain-like"/>
    <property type="match status" value="1"/>
</dbReference>
<dbReference type="Proteomes" id="UP000680714">
    <property type="component" value="Unassembled WGS sequence"/>
</dbReference>
<dbReference type="InterPro" id="IPR000524">
    <property type="entry name" value="Tscrpt_reg_HTH_GntR"/>
</dbReference>
<dbReference type="PANTHER" id="PTHR43537">
    <property type="entry name" value="TRANSCRIPTIONAL REGULATOR, GNTR FAMILY"/>
    <property type="match status" value="1"/>
</dbReference>
<dbReference type="RefSeq" id="WP_211548899.1">
    <property type="nucleotide sequence ID" value="NZ_JAGTUF010000009.1"/>
</dbReference>
<evidence type="ECO:0000313" key="9">
    <source>
        <dbReference type="Proteomes" id="UP000680714"/>
    </source>
</evidence>
<comment type="function">
    <text evidence="5">Transcriptional repressor for the pyruvate dehydrogenase complex genes aceEF and lpd.</text>
</comment>
<evidence type="ECO:0000256" key="6">
    <source>
        <dbReference type="ARBA" id="ARBA00039592"/>
    </source>
</evidence>
<proteinExistence type="predicted"/>
<dbReference type="InterPro" id="IPR008920">
    <property type="entry name" value="TF_FadR/GntR_C"/>
</dbReference>
<keyword evidence="4" id="KW-0804">Transcription</keyword>
<gene>
    <name evidence="8" type="ORF">KEC16_11275</name>
</gene>
<dbReference type="EMBL" id="JAGTUF010000009">
    <property type="protein sequence ID" value="MBR9972293.1"/>
    <property type="molecule type" value="Genomic_DNA"/>
</dbReference>
<reference evidence="8 9" key="1">
    <citation type="submission" date="2021-04" db="EMBL/GenBank/DDBJ databases">
        <title>Magnetospirillum sulfuroxidans sp. nov., a facultative chemolithoautotrophic sulfur-oxidizing alphaproteobacterium isolated from freshwater sediment and proposals for Paramagetospirillum gen. nov., and Magnetospirillaceae fam. nov.</title>
        <authorList>
            <person name="Koziaeva V."/>
            <person name="Geelhoed J.S."/>
            <person name="Sorokin D.Y."/>
            <person name="Grouzdev D.S."/>
        </authorList>
    </citation>
    <scope>NUCLEOTIDE SEQUENCE [LARGE SCALE GENOMIC DNA]</scope>
    <source>
        <strain evidence="8 9">J10</strain>
    </source>
</reference>
<evidence type="ECO:0000256" key="1">
    <source>
        <dbReference type="ARBA" id="ARBA00022491"/>
    </source>
</evidence>
<dbReference type="CDD" id="cd07377">
    <property type="entry name" value="WHTH_GntR"/>
    <property type="match status" value="1"/>
</dbReference>
<evidence type="ECO:0000259" key="7">
    <source>
        <dbReference type="PROSITE" id="PS50949"/>
    </source>
</evidence>
<dbReference type="InterPro" id="IPR036390">
    <property type="entry name" value="WH_DNA-bd_sf"/>
</dbReference>
<dbReference type="Gene3D" id="1.10.10.10">
    <property type="entry name" value="Winged helix-like DNA-binding domain superfamily/Winged helix DNA-binding domain"/>
    <property type="match status" value="1"/>
</dbReference>
<keyword evidence="3" id="KW-0238">DNA-binding</keyword>
<comment type="caution">
    <text evidence="8">The sequence shown here is derived from an EMBL/GenBank/DDBJ whole genome shotgun (WGS) entry which is preliminary data.</text>
</comment>
<accession>A0ABS5IEV1</accession>
<dbReference type="Pfam" id="PF00392">
    <property type="entry name" value="GntR"/>
    <property type="match status" value="1"/>
</dbReference>
<feature type="domain" description="HTH gntR-type" evidence="7">
    <location>
        <begin position="15"/>
        <end position="83"/>
    </location>
</feature>
<dbReference type="Pfam" id="PF07729">
    <property type="entry name" value="FCD"/>
    <property type="match status" value="1"/>
</dbReference>
<dbReference type="InterPro" id="IPR036388">
    <property type="entry name" value="WH-like_DNA-bd_sf"/>
</dbReference>